<dbReference type="InParanoid" id="A0A1B7MUF9"/>
<dbReference type="Proteomes" id="UP000092154">
    <property type="component" value="Unassembled WGS sequence"/>
</dbReference>
<reference evidence="2 3" key="1">
    <citation type="submission" date="2016-06" db="EMBL/GenBank/DDBJ databases">
        <title>Comparative genomics of the ectomycorrhizal sister species Rhizopogon vinicolor and Rhizopogon vesiculosus (Basidiomycota: Boletales) reveals a divergence of the mating type B locus.</title>
        <authorList>
            <consortium name="DOE Joint Genome Institute"/>
            <person name="Mujic A.B."/>
            <person name="Kuo A."/>
            <person name="Tritt A."/>
            <person name="Lipzen A."/>
            <person name="Chen C."/>
            <person name="Johnson J."/>
            <person name="Sharma A."/>
            <person name="Barry K."/>
            <person name="Grigoriev I.V."/>
            <person name="Spatafora J.W."/>
        </authorList>
    </citation>
    <scope>NUCLEOTIDE SEQUENCE [LARGE SCALE GENOMIC DNA]</scope>
    <source>
        <strain evidence="2 3">AM-OR11-026</strain>
    </source>
</reference>
<evidence type="ECO:0000313" key="3">
    <source>
        <dbReference type="Proteomes" id="UP000092154"/>
    </source>
</evidence>
<accession>A0A1B7MUF9</accession>
<proteinExistence type="predicted"/>
<feature type="region of interest" description="Disordered" evidence="1">
    <location>
        <begin position="69"/>
        <end position="97"/>
    </location>
</feature>
<dbReference type="EMBL" id="KV448431">
    <property type="protein sequence ID" value="OAX36239.1"/>
    <property type="molecule type" value="Genomic_DNA"/>
</dbReference>
<name>A0A1B7MUF9_9AGAM</name>
<keyword evidence="3" id="KW-1185">Reference proteome</keyword>
<gene>
    <name evidence="2" type="ORF">K503DRAFT_802180</name>
</gene>
<evidence type="ECO:0000313" key="2">
    <source>
        <dbReference type="EMBL" id="OAX36239.1"/>
    </source>
</evidence>
<organism evidence="2 3">
    <name type="scientific">Rhizopogon vinicolor AM-OR11-026</name>
    <dbReference type="NCBI Taxonomy" id="1314800"/>
    <lineage>
        <taxon>Eukaryota</taxon>
        <taxon>Fungi</taxon>
        <taxon>Dikarya</taxon>
        <taxon>Basidiomycota</taxon>
        <taxon>Agaricomycotina</taxon>
        <taxon>Agaricomycetes</taxon>
        <taxon>Agaricomycetidae</taxon>
        <taxon>Boletales</taxon>
        <taxon>Suillineae</taxon>
        <taxon>Rhizopogonaceae</taxon>
        <taxon>Rhizopogon</taxon>
    </lineage>
</organism>
<evidence type="ECO:0000256" key="1">
    <source>
        <dbReference type="SAM" id="MobiDB-lite"/>
    </source>
</evidence>
<dbReference type="AlphaFoldDB" id="A0A1B7MUF9"/>
<protein>
    <submittedName>
        <fullName evidence="2">Uncharacterized protein</fullName>
    </submittedName>
</protein>
<sequence length="213" mass="23125">MEGVPLYYLEKSYGYPAEDFVPQLPEKTRSYLTKEHATTSHPTQHFGQSTYLTTSSTVQQATFSHHPFANPVSQQTATHPLSHHRAAQGSHTQNPCMHHATYLSSGIATRSATSMSMSMSSPGPMPVQHGMQYSYGTPHATSPHHSSLGSYAHVHSAPHTHLPQAQRNAQQQLHTQAGPSQHPSNVGSVQNNAALARQSAKDALIARCSCDVQ</sequence>
<feature type="compositionally biased region" description="Polar residues" evidence="1">
    <location>
        <begin position="163"/>
        <end position="188"/>
    </location>
</feature>
<feature type="compositionally biased region" description="Polar residues" evidence="1">
    <location>
        <begin position="139"/>
        <end position="149"/>
    </location>
</feature>
<feature type="region of interest" description="Disordered" evidence="1">
    <location>
        <begin position="113"/>
        <end position="188"/>
    </location>
</feature>